<organism evidence="5 6">
    <name type="scientific">Paraglaciecola arctica BSs20135</name>
    <dbReference type="NCBI Taxonomy" id="493475"/>
    <lineage>
        <taxon>Bacteria</taxon>
        <taxon>Pseudomonadati</taxon>
        <taxon>Pseudomonadota</taxon>
        <taxon>Gammaproteobacteria</taxon>
        <taxon>Alteromonadales</taxon>
        <taxon>Alteromonadaceae</taxon>
        <taxon>Paraglaciecola</taxon>
    </lineage>
</organism>
<keyword evidence="3" id="KW-1133">Transmembrane helix</keyword>
<dbReference type="EMBL" id="BAEO01000038">
    <property type="protein sequence ID" value="GAC19745.1"/>
    <property type="molecule type" value="Genomic_DNA"/>
</dbReference>
<evidence type="ECO:0000313" key="6">
    <source>
        <dbReference type="Proteomes" id="UP000006327"/>
    </source>
</evidence>
<dbReference type="InterPro" id="IPR036097">
    <property type="entry name" value="HisK_dim/P_sf"/>
</dbReference>
<feature type="domain" description="Histidine kinase" evidence="4">
    <location>
        <begin position="238"/>
        <end position="443"/>
    </location>
</feature>
<feature type="transmembrane region" description="Helical" evidence="3">
    <location>
        <begin position="16"/>
        <end position="36"/>
    </location>
</feature>
<keyword evidence="3" id="KW-0472">Membrane</keyword>
<dbReference type="InterPro" id="IPR036890">
    <property type="entry name" value="HATPase_C_sf"/>
</dbReference>
<evidence type="ECO:0000256" key="2">
    <source>
        <dbReference type="ARBA" id="ARBA00012438"/>
    </source>
</evidence>
<protein>
    <recommendedName>
        <fullName evidence="2">histidine kinase</fullName>
        <ecNumber evidence="2">2.7.13.3</ecNumber>
    </recommendedName>
</protein>
<dbReference type="GO" id="GO:0000155">
    <property type="term" value="F:phosphorelay sensor kinase activity"/>
    <property type="evidence" value="ECO:0007669"/>
    <property type="project" value="InterPro"/>
</dbReference>
<dbReference type="Gene3D" id="3.30.565.10">
    <property type="entry name" value="Histidine kinase-like ATPase, C-terminal domain"/>
    <property type="match status" value="1"/>
</dbReference>
<dbReference type="SUPFAM" id="SSF55874">
    <property type="entry name" value="ATPase domain of HSP90 chaperone/DNA topoisomerase II/histidine kinase"/>
    <property type="match status" value="1"/>
</dbReference>
<dbReference type="InterPro" id="IPR003594">
    <property type="entry name" value="HATPase_dom"/>
</dbReference>
<dbReference type="PROSITE" id="PS50109">
    <property type="entry name" value="HIS_KIN"/>
    <property type="match status" value="1"/>
</dbReference>
<keyword evidence="5" id="KW-0808">Transferase</keyword>
<dbReference type="InterPro" id="IPR004358">
    <property type="entry name" value="Sig_transdc_His_kin-like_C"/>
</dbReference>
<gene>
    <name evidence="5" type="ORF">GARC_2780</name>
</gene>
<dbReference type="SUPFAM" id="SSF47384">
    <property type="entry name" value="Homodimeric domain of signal transducing histidine kinase"/>
    <property type="match status" value="1"/>
</dbReference>
<keyword evidence="5" id="KW-0418">Kinase</keyword>
<dbReference type="Proteomes" id="UP000006327">
    <property type="component" value="Unassembled WGS sequence"/>
</dbReference>
<dbReference type="SUPFAM" id="SSF55785">
    <property type="entry name" value="PYP-like sensor domain (PAS domain)"/>
    <property type="match status" value="1"/>
</dbReference>
<dbReference type="EC" id="2.7.13.3" evidence="2"/>
<evidence type="ECO:0000256" key="1">
    <source>
        <dbReference type="ARBA" id="ARBA00000085"/>
    </source>
</evidence>
<evidence type="ECO:0000259" key="4">
    <source>
        <dbReference type="PROSITE" id="PS50109"/>
    </source>
</evidence>
<dbReference type="STRING" id="493475.GARC_2780"/>
<proteinExistence type="predicted"/>
<dbReference type="SMART" id="SM00387">
    <property type="entry name" value="HATPase_c"/>
    <property type="match status" value="1"/>
</dbReference>
<evidence type="ECO:0000256" key="3">
    <source>
        <dbReference type="SAM" id="Phobius"/>
    </source>
</evidence>
<comment type="caution">
    <text evidence="5">The sequence shown here is derived from an EMBL/GenBank/DDBJ whole genome shotgun (WGS) entry which is preliminary data.</text>
</comment>
<keyword evidence="3" id="KW-0812">Transmembrane</keyword>
<dbReference type="OrthoDB" id="9806130at2"/>
<name>K6Z8G8_9ALTE</name>
<evidence type="ECO:0000313" key="5">
    <source>
        <dbReference type="EMBL" id="GAC19745.1"/>
    </source>
</evidence>
<dbReference type="Gene3D" id="3.30.450.20">
    <property type="entry name" value="PAS domain"/>
    <property type="match status" value="1"/>
</dbReference>
<dbReference type="Pfam" id="PF02518">
    <property type="entry name" value="HATPase_c"/>
    <property type="match status" value="1"/>
</dbReference>
<dbReference type="RefSeq" id="WP_007620940.1">
    <property type="nucleotide sequence ID" value="NZ_BAEO01000038.1"/>
</dbReference>
<comment type="catalytic activity">
    <reaction evidence="1">
        <text>ATP + protein L-histidine = ADP + protein N-phospho-L-histidine.</text>
        <dbReference type="EC" id="2.7.13.3"/>
    </reaction>
</comment>
<dbReference type="PANTHER" id="PTHR43065:SF51">
    <property type="entry name" value="HISTIDINE KINASE"/>
    <property type="match status" value="1"/>
</dbReference>
<dbReference type="InterPro" id="IPR035965">
    <property type="entry name" value="PAS-like_dom_sf"/>
</dbReference>
<reference evidence="5 6" key="1">
    <citation type="journal article" date="2017" name="Antonie Van Leeuwenhoek">
        <title>Rhizobium rhizosphaerae sp. nov., a novel species isolated from rice rhizosphere.</title>
        <authorList>
            <person name="Zhao J.J."/>
            <person name="Zhang J."/>
            <person name="Zhang R.J."/>
            <person name="Zhang C.W."/>
            <person name="Yin H.Q."/>
            <person name="Zhang X.X."/>
        </authorList>
    </citation>
    <scope>NUCLEOTIDE SEQUENCE [LARGE SCALE GENOMIC DNA]</scope>
    <source>
        <strain evidence="5 6">BSs20135</strain>
    </source>
</reference>
<dbReference type="Gene3D" id="1.10.287.130">
    <property type="match status" value="1"/>
</dbReference>
<keyword evidence="6" id="KW-1185">Reference proteome</keyword>
<dbReference type="eggNOG" id="COG5000">
    <property type="taxonomic scope" value="Bacteria"/>
</dbReference>
<feature type="transmembrane region" description="Helical" evidence="3">
    <location>
        <begin position="42"/>
        <end position="63"/>
    </location>
</feature>
<dbReference type="InterPro" id="IPR005467">
    <property type="entry name" value="His_kinase_dom"/>
</dbReference>
<dbReference type="PRINTS" id="PR00344">
    <property type="entry name" value="BCTRLSENSOR"/>
</dbReference>
<sequence>MLKNTKVVRIAFEDRLVRLALFIGLLPTFCCCVLLFFVDMSIYPKILLVLTLLVCILYCAFSIRQQVIFQLRTSTNLVEAMTSNDYTMRANNKGLEGALSDFNQLLNNLAETLAEQSLITREKQILLAKVTDQIDVAIVAADNNQVISLMNPAAEKLFKCRFEEMQGWPIKQLGLQNVLSKDYNKVAEFEIKQHKKKVLIRTDQYFEKGIKHTLIFITDIQNLLREEERQAWQKLLRVLSHEINNSIAPIASIGETLEKMVEKQYSGTDLDKDLKEGLGVITERAQSLNIFIQRYQKLAKLPLPTKSLFNIEPLIQSVALLFTDANIVLDSAELVVYADKDQLQQVLVNLLKNACESMYHNPTEKINICWRKDSQFIEIEIRDHGCGINNMDNLFVPFYTTKQQGTGIGLSLSRQILVNHGGDLIIRNREDTTGVQATLLIPT</sequence>
<dbReference type="PANTHER" id="PTHR43065">
    <property type="entry name" value="SENSOR HISTIDINE KINASE"/>
    <property type="match status" value="1"/>
</dbReference>
<accession>K6Z8G8</accession>
<dbReference type="AlphaFoldDB" id="K6Z8G8"/>